<dbReference type="PANTHER" id="PTHR13195">
    <property type="entry name" value="PSEUDOURIDINE SYNTHASE-RELATED"/>
    <property type="match status" value="1"/>
</dbReference>
<feature type="domain" description="Pseudouridine synthase II N-terminal" evidence="3">
    <location>
        <begin position="90"/>
        <end position="234"/>
    </location>
</feature>
<organism evidence="4 5">
    <name type="scientific">Clupea harengus</name>
    <name type="common">Atlantic herring</name>
    <dbReference type="NCBI Taxonomy" id="7950"/>
    <lineage>
        <taxon>Eukaryota</taxon>
        <taxon>Metazoa</taxon>
        <taxon>Chordata</taxon>
        <taxon>Craniata</taxon>
        <taxon>Vertebrata</taxon>
        <taxon>Euteleostomi</taxon>
        <taxon>Actinopterygii</taxon>
        <taxon>Neopterygii</taxon>
        <taxon>Teleostei</taxon>
        <taxon>Clupei</taxon>
        <taxon>Clupeiformes</taxon>
        <taxon>Clupeoidei</taxon>
        <taxon>Clupeidae</taxon>
        <taxon>Clupea</taxon>
    </lineage>
</organism>
<dbReference type="InterPro" id="IPR020103">
    <property type="entry name" value="PsdUridine_synth_cat_dom_sf"/>
</dbReference>
<dbReference type="Pfam" id="PF01509">
    <property type="entry name" value="TruB_N"/>
    <property type="match status" value="1"/>
</dbReference>
<dbReference type="GO" id="GO:0003723">
    <property type="term" value="F:RNA binding"/>
    <property type="evidence" value="ECO:0007669"/>
    <property type="project" value="InterPro"/>
</dbReference>
<dbReference type="GO" id="GO:0006396">
    <property type="term" value="P:RNA processing"/>
    <property type="evidence" value="ECO:0007669"/>
    <property type="project" value="InterPro"/>
</dbReference>
<reference evidence="5" key="1">
    <citation type="submission" date="2025-08" db="UniProtKB">
        <authorList>
            <consortium name="RefSeq"/>
        </authorList>
    </citation>
    <scope>IDENTIFICATION</scope>
</reference>
<dbReference type="InterPro" id="IPR039048">
    <property type="entry name" value="Trub2"/>
</dbReference>
<evidence type="ECO:0000256" key="1">
    <source>
        <dbReference type="ARBA" id="ARBA00008999"/>
    </source>
</evidence>
<dbReference type="SUPFAM" id="SSF55120">
    <property type="entry name" value="Pseudouridine synthase"/>
    <property type="match status" value="1"/>
</dbReference>
<evidence type="ECO:0000256" key="2">
    <source>
        <dbReference type="SAM" id="MobiDB-lite"/>
    </source>
</evidence>
<proteinExistence type="inferred from homology"/>
<dbReference type="RefSeq" id="XP_042563820.1">
    <property type="nucleotide sequence ID" value="XM_042707886.1"/>
</dbReference>
<dbReference type="CTD" id="26995"/>
<dbReference type="Gene3D" id="3.30.2350.10">
    <property type="entry name" value="Pseudouridine synthase"/>
    <property type="match status" value="1"/>
</dbReference>
<sequence length="350" mass="38460">MVTPARVFRKFEGLFAVYKPSGIHWKLVRDNIEANLLKEINAAPPPAPKLEVRFQALPSRESGTSKALTMAAIQFPVLATSPQVRGPRYRTLKVGVGHRLDAFSSGVLVLGVGQANKALAEFYSSAVTRDYTLEGEFGMATDDFSATGRIIERTTFEHITLVKLEKILAMIQGGHQKALITYSGVDLQSQEAYELAAQGILHPQSKSPPILKGLRCIHFKPPHFTLEAQCVNETQHYLRKLVHEVGLELRSTAVCTGVRRTRDGLFGLQEALTRQHWTASDIQRTIKVHHSMLKDLKKAGNSGHAEEDAQPEQHYQQTGTGEHSTASITGTGSKQLHSAAKEAAENTPSL</sequence>
<dbReference type="PANTHER" id="PTHR13195:SF0">
    <property type="entry name" value="PSEUDOURIDYLATE SYNTHASE TRUB2, MITOCHONDRIAL"/>
    <property type="match status" value="1"/>
</dbReference>
<comment type="similarity">
    <text evidence="1">Belongs to the pseudouridine synthase TruB family.</text>
</comment>
<dbReference type="AlphaFoldDB" id="A0A8M1KMK3"/>
<evidence type="ECO:0000313" key="4">
    <source>
        <dbReference type="Proteomes" id="UP000515152"/>
    </source>
</evidence>
<keyword evidence="4" id="KW-1185">Reference proteome</keyword>
<name>A0A8M1KMK3_CLUHA</name>
<evidence type="ECO:0000313" key="5">
    <source>
        <dbReference type="RefSeq" id="XP_042563820.1"/>
    </source>
</evidence>
<dbReference type="OrthoDB" id="9995526at2759"/>
<dbReference type="Proteomes" id="UP000515152">
    <property type="component" value="Chromosome 5"/>
</dbReference>
<evidence type="ECO:0000259" key="3">
    <source>
        <dbReference type="Pfam" id="PF01509"/>
    </source>
</evidence>
<dbReference type="GeneID" id="122132924"/>
<dbReference type="InterPro" id="IPR002501">
    <property type="entry name" value="PsdUridine_synth_N"/>
</dbReference>
<gene>
    <name evidence="5" type="primary">trub2</name>
</gene>
<dbReference type="GO" id="GO:0001522">
    <property type="term" value="P:pseudouridine synthesis"/>
    <property type="evidence" value="ECO:0007669"/>
    <property type="project" value="InterPro"/>
</dbReference>
<feature type="compositionally biased region" description="Polar residues" evidence="2">
    <location>
        <begin position="313"/>
        <end position="336"/>
    </location>
</feature>
<dbReference type="GO" id="GO:0009982">
    <property type="term" value="F:pseudouridine synthase activity"/>
    <property type="evidence" value="ECO:0007669"/>
    <property type="project" value="InterPro"/>
</dbReference>
<dbReference type="KEGG" id="char:122132924"/>
<accession>A0A8M1KMK3</accession>
<dbReference type="CDD" id="cd02868">
    <property type="entry name" value="PseudoU_synth_hTruB2_like"/>
    <property type="match status" value="1"/>
</dbReference>
<protein>
    <submittedName>
        <fullName evidence="5">Mitochondrial mRNA pseudouridine synthase TRUB2</fullName>
    </submittedName>
</protein>
<feature type="region of interest" description="Disordered" evidence="2">
    <location>
        <begin position="298"/>
        <end position="350"/>
    </location>
</feature>